<feature type="region of interest" description="Disordered" evidence="4">
    <location>
        <begin position="63"/>
        <end position="87"/>
    </location>
</feature>
<feature type="region of interest" description="Disordered" evidence="4">
    <location>
        <begin position="573"/>
        <end position="688"/>
    </location>
</feature>
<protein>
    <submittedName>
        <fullName evidence="6">Tropomodulin</fullName>
    </submittedName>
</protein>
<dbReference type="InterPro" id="IPR032675">
    <property type="entry name" value="LRR_dom_sf"/>
</dbReference>
<dbReference type="PANTHER" id="PTHR10901">
    <property type="entry name" value="TROPOMODULIN"/>
    <property type="match status" value="1"/>
</dbReference>
<sequence>MTEEESLSIPEGVNPEDLMTDEDFVKAIEAMGGEEDGDIGELLKAMNENRIISWEEAERILSDTGTAPVKSSLPEQTRPTEPDNDTDVDKCVQRLLDNDPTLKEVNLNNMKRTPIPQIRRLIEALAYNEHCEKLSLANMGLYDNDAIVLVTVIEMNSALKKLNLETNYLSGEFFAKLFKAALINQTLEEVKAVNQGVSFATTAEKEIIDSIVANTGLTKVSVNLRLPEGRHKIENATLRNGEYKRILRREAALKAKKEAEELAANPVPKLVKEPKVAPRPASAAKPVVKEPTRKVANDTTETAPKVVPKKPATKSKTPSVANPTIASAAKEKSKIDTNVIKKPPLILPENSEDKEKNKKPVKSATLSRRTSIADKSATPVLNIATGDVRATKFMDSTEEKAKKEEMLLKQKQKTSSHDGESESCKIVPNNAKKTLTDSKKLPAGKIEKQTVPKETKAKEEVVSANGAEKGEKLGQPKKPAAKKTPAVKSAGEKPLEKKISTKKVVGDVASSESVSTNKASKSVVLEDKLSEKTMLGKKSTDTDISTEKTVISKTTKSDATIHSDALPEKKIAVKKNADGVTAEKGAGAKKTGSLKSDTEQLEDKPSEKKALLKRNTDTNVCVEKASVTKKSVSSKSDSGSREEKPQKKIGAKKTTNVDTAASTEKTTASKKATSPKKPTSTKTTPTLN</sequence>
<evidence type="ECO:0000313" key="5">
    <source>
        <dbReference type="Proteomes" id="UP000095283"/>
    </source>
</evidence>
<evidence type="ECO:0000256" key="4">
    <source>
        <dbReference type="SAM" id="MobiDB-lite"/>
    </source>
</evidence>
<evidence type="ECO:0000256" key="3">
    <source>
        <dbReference type="ARBA" id="ARBA00023212"/>
    </source>
</evidence>
<name>A0A1I7XFQ7_HETBA</name>
<dbReference type="SUPFAM" id="SSF52047">
    <property type="entry name" value="RNI-like"/>
    <property type="match status" value="1"/>
</dbReference>
<feature type="compositionally biased region" description="Basic and acidic residues" evidence="4">
    <location>
        <begin position="596"/>
        <end position="616"/>
    </location>
</feature>
<feature type="region of interest" description="Disordered" evidence="4">
    <location>
        <begin position="335"/>
        <end position="370"/>
    </location>
</feature>
<feature type="compositionally biased region" description="Low complexity" evidence="4">
    <location>
        <begin position="659"/>
        <end position="688"/>
    </location>
</feature>
<dbReference type="GO" id="GO:0030239">
    <property type="term" value="P:myofibril assembly"/>
    <property type="evidence" value="ECO:0007669"/>
    <property type="project" value="TreeGrafter"/>
</dbReference>
<feature type="compositionally biased region" description="Polar residues" evidence="4">
    <location>
        <begin position="510"/>
        <end position="520"/>
    </location>
</feature>
<feature type="region of interest" description="Disordered" evidence="4">
    <location>
        <begin position="396"/>
        <end position="545"/>
    </location>
</feature>
<dbReference type="GO" id="GO:0007015">
    <property type="term" value="P:actin filament organization"/>
    <property type="evidence" value="ECO:0007669"/>
    <property type="project" value="TreeGrafter"/>
</dbReference>
<evidence type="ECO:0000313" key="6">
    <source>
        <dbReference type="WBParaSite" id="Hba_16510"/>
    </source>
</evidence>
<dbReference type="AlphaFoldDB" id="A0A1I7XFQ7"/>
<keyword evidence="3" id="KW-0206">Cytoskeleton</keyword>
<feature type="compositionally biased region" description="Basic and acidic residues" evidence="4">
    <location>
        <begin position="434"/>
        <end position="461"/>
    </location>
</feature>
<dbReference type="GO" id="GO:0051694">
    <property type="term" value="P:pointed-end actin filament capping"/>
    <property type="evidence" value="ECO:0007669"/>
    <property type="project" value="InterPro"/>
</dbReference>
<feature type="compositionally biased region" description="Low complexity" evidence="4">
    <location>
        <begin position="476"/>
        <end position="488"/>
    </location>
</feature>
<comment type="subcellular location">
    <subcellularLocation>
        <location evidence="1">Cytoplasm</location>
        <location evidence="1">Cytoskeleton</location>
    </subcellularLocation>
</comment>
<feature type="compositionally biased region" description="Basic and acidic residues" evidence="4">
    <location>
        <begin position="490"/>
        <end position="499"/>
    </location>
</feature>
<keyword evidence="5" id="KW-1185">Reference proteome</keyword>
<evidence type="ECO:0000256" key="2">
    <source>
        <dbReference type="ARBA" id="ARBA00022490"/>
    </source>
</evidence>
<evidence type="ECO:0000256" key="1">
    <source>
        <dbReference type="ARBA" id="ARBA00004245"/>
    </source>
</evidence>
<keyword evidence="2" id="KW-0963">Cytoplasm</keyword>
<feature type="compositionally biased region" description="Low complexity" evidence="4">
    <location>
        <begin position="622"/>
        <end position="637"/>
    </location>
</feature>
<dbReference type="PANTHER" id="PTHR10901:SF16">
    <property type="entry name" value="TROPOMODULIN"/>
    <property type="match status" value="1"/>
</dbReference>
<reference evidence="6" key="1">
    <citation type="submission" date="2016-11" db="UniProtKB">
        <authorList>
            <consortium name="WormBaseParasite"/>
        </authorList>
    </citation>
    <scope>IDENTIFICATION</scope>
</reference>
<accession>A0A1I7XFQ7</accession>
<feature type="compositionally biased region" description="Basic and acidic residues" evidence="4">
    <location>
        <begin position="396"/>
        <end position="408"/>
    </location>
</feature>
<dbReference type="WBParaSite" id="Hba_16510">
    <property type="protein sequence ID" value="Hba_16510"/>
    <property type="gene ID" value="Hba_16510"/>
</dbReference>
<feature type="region of interest" description="Disordered" evidence="4">
    <location>
        <begin position="274"/>
        <end position="322"/>
    </location>
</feature>
<feature type="compositionally biased region" description="Basic and acidic residues" evidence="4">
    <location>
        <begin position="287"/>
        <end position="296"/>
    </location>
</feature>
<dbReference type="Gene3D" id="3.80.10.10">
    <property type="entry name" value="Ribonuclease Inhibitor"/>
    <property type="match status" value="1"/>
</dbReference>
<dbReference type="Proteomes" id="UP000095283">
    <property type="component" value="Unplaced"/>
</dbReference>
<dbReference type="GO" id="GO:0005523">
    <property type="term" value="F:tropomyosin binding"/>
    <property type="evidence" value="ECO:0007669"/>
    <property type="project" value="InterPro"/>
</dbReference>
<proteinExistence type="predicted"/>
<dbReference type="InterPro" id="IPR004934">
    <property type="entry name" value="TMOD"/>
</dbReference>
<organism evidence="5 6">
    <name type="scientific">Heterorhabditis bacteriophora</name>
    <name type="common">Entomopathogenic nematode worm</name>
    <dbReference type="NCBI Taxonomy" id="37862"/>
    <lineage>
        <taxon>Eukaryota</taxon>
        <taxon>Metazoa</taxon>
        <taxon>Ecdysozoa</taxon>
        <taxon>Nematoda</taxon>
        <taxon>Chromadorea</taxon>
        <taxon>Rhabditida</taxon>
        <taxon>Rhabditina</taxon>
        <taxon>Rhabditomorpha</taxon>
        <taxon>Strongyloidea</taxon>
        <taxon>Heterorhabditidae</taxon>
        <taxon>Heterorhabditis</taxon>
    </lineage>
</organism>
<dbReference type="GO" id="GO:0030016">
    <property type="term" value="C:myofibril"/>
    <property type="evidence" value="ECO:0007669"/>
    <property type="project" value="TreeGrafter"/>
</dbReference>
<dbReference type="GO" id="GO:0005856">
    <property type="term" value="C:cytoskeleton"/>
    <property type="evidence" value="ECO:0007669"/>
    <property type="project" value="UniProtKB-SubCell"/>
</dbReference>